<dbReference type="Pfam" id="PF07007">
    <property type="entry name" value="LprI"/>
    <property type="match status" value="1"/>
</dbReference>
<dbReference type="RefSeq" id="WP_118111365.1">
    <property type="nucleotide sequence ID" value="NZ_QRTF01000032.1"/>
</dbReference>
<dbReference type="InterPro" id="IPR009739">
    <property type="entry name" value="LprI-like_N"/>
</dbReference>
<evidence type="ECO:0000256" key="2">
    <source>
        <dbReference type="SAM" id="SignalP"/>
    </source>
</evidence>
<sequence>MKNKFIILTIAGLLLVSLAACRNEKTSNADQNTFNTTADNQSRDLTFEDLSHYAFQFCSGAGGWSTDFEIEKDGSFKGNYHDSDMGDTGDDYENGTMYLCSFSGKFTDLTKINDYTYQMKMENLTYDETPGKEEIADGVKYIYTDVYGLEGTDTFKVYLPGAPVRDLSEDVYFWVRWANDDSEEGTQDTLTIPIIVNEEMGYGIYSYERQTPYEEAQSTLNTYQASYDAAEEELKKATLQSRMDDYAMQMYDISDSCLNEIWNLVKYNTSEEKFNEILIEQRKWIADKEAAGNEILDQNDGSSAQMDSSLKMAELTMERCEELADYLK</sequence>
<evidence type="ECO:0000259" key="3">
    <source>
        <dbReference type="Pfam" id="PF07007"/>
    </source>
</evidence>
<dbReference type="Proteomes" id="UP000283738">
    <property type="component" value="Unassembled WGS sequence"/>
</dbReference>
<feature type="domain" description="Lysozyme inhibitor LprI-like N-terminal" evidence="3">
    <location>
        <begin position="239"/>
        <end position="323"/>
    </location>
</feature>
<keyword evidence="2" id="KW-0732">Signal</keyword>
<proteinExistence type="predicted"/>
<reference evidence="4 5" key="1">
    <citation type="submission" date="2018-08" db="EMBL/GenBank/DDBJ databases">
        <title>A genome reference for cultivated species of the human gut microbiota.</title>
        <authorList>
            <person name="Zou Y."/>
            <person name="Xue W."/>
            <person name="Luo G."/>
        </authorList>
    </citation>
    <scope>NUCLEOTIDE SEQUENCE [LARGE SCALE GENOMIC DNA]</scope>
    <source>
        <strain evidence="4 5">AF28-15</strain>
    </source>
</reference>
<evidence type="ECO:0000256" key="1">
    <source>
        <dbReference type="SAM" id="Coils"/>
    </source>
</evidence>
<name>A0A3R5VTJ8_9FIRM</name>
<keyword evidence="1" id="KW-0175">Coiled coil</keyword>
<feature type="coiled-coil region" evidence="1">
    <location>
        <begin position="213"/>
        <end position="240"/>
    </location>
</feature>
<dbReference type="PANTHER" id="PTHR39176:SF1">
    <property type="entry name" value="PERIPLASMIC PROTEIN"/>
    <property type="match status" value="1"/>
</dbReference>
<feature type="signal peptide" evidence="2">
    <location>
        <begin position="1"/>
        <end position="22"/>
    </location>
</feature>
<evidence type="ECO:0000313" key="4">
    <source>
        <dbReference type="EMBL" id="RGQ46629.1"/>
    </source>
</evidence>
<dbReference type="PROSITE" id="PS51257">
    <property type="entry name" value="PROKAR_LIPOPROTEIN"/>
    <property type="match status" value="1"/>
</dbReference>
<comment type="caution">
    <text evidence="4">The sequence shown here is derived from an EMBL/GenBank/DDBJ whole genome shotgun (WGS) entry which is preliminary data.</text>
</comment>
<dbReference type="EMBL" id="QRTF01000032">
    <property type="protein sequence ID" value="RGQ46629.1"/>
    <property type="molecule type" value="Genomic_DNA"/>
</dbReference>
<dbReference type="PANTHER" id="PTHR39176">
    <property type="entry name" value="PERIPLASMIC PROTEIN-RELATED"/>
    <property type="match status" value="1"/>
</dbReference>
<accession>A0A3R5VTJ8</accession>
<organism evidence="4 5">
    <name type="scientific">Roseburia inulinivorans</name>
    <dbReference type="NCBI Taxonomy" id="360807"/>
    <lineage>
        <taxon>Bacteria</taxon>
        <taxon>Bacillati</taxon>
        <taxon>Bacillota</taxon>
        <taxon>Clostridia</taxon>
        <taxon>Lachnospirales</taxon>
        <taxon>Lachnospiraceae</taxon>
        <taxon>Roseburia</taxon>
    </lineage>
</organism>
<gene>
    <name evidence="4" type="ORF">DWY96_12835</name>
</gene>
<protein>
    <submittedName>
        <fullName evidence="4">DUF1311 domain-containing protein</fullName>
    </submittedName>
</protein>
<dbReference type="AlphaFoldDB" id="A0A3R5VTJ8"/>
<evidence type="ECO:0000313" key="5">
    <source>
        <dbReference type="Proteomes" id="UP000283738"/>
    </source>
</evidence>
<feature type="chain" id="PRO_5039305006" evidence="2">
    <location>
        <begin position="23"/>
        <end position="328"/>
    </location>
</feature>